<dbReference type="InterPro" id="IPR016181">
    <property type="entry name" value="Acyl_CoA_acyltransferase"/>
</dbReference>
<proteinExistence type="predicted"/>
<comment type="caution">
    <text evidence="2">The sequence shown here is derived from an EMBL/GenBank/DDBJ whole genome shotgun (WGS) entry which is preliminary data.</text>
</comment>
<keyword evidence="3" id="KW-1185">Reference proteome</keyword>
<dbReference type="Pfam" id="PF13302">
    <property type="entry name" value="Acetyltransf_3"/>
    <property type="match status" value="1"/>
</dbReference>
<organism evidence="2 3">
    <name type="scientific">Brachybacterium sacelli</name>
    <dbReference type="NCBI Taxonomy" id="173364"/>
    <lineage>
        <taxon>Bacteria</taxon>
        <taxon>Bacillati</taxon>
        <taxon>Actinomycetota</taxon>
        <taxon>Actinomycetes</taxon>
        <taxon>Micrococcales</taxon>
        <taxon>Dermabacteraceae</taxon>
        <taxon>Brachybacterium</taxon>
    </lineage>
</organism>
<dbReference type="SUPFAM" id="SSF55729">
    <property type="entry name" value="Acyl-CoA N-acyltransferases (Nat)"/>
    <property type="match status" value="1"/>
</dbReference>
<protein>
    <submittedName>
        <fullName evidence="2">Ribosomal-protein-alanine N-acetyltransferase</fullName>
        <ecNumber evidence="2">2.3.1.267</ecNumber>
    </submittedName>
</protein>
<sequence>MSLVFPLLGPRVMLRPFELSDAHDAHVVYGDADVMRYVGEGGAVAPSTTARMLEDYRRHQDERGFAFWAVVDRASRELIGDAGLEVTDQGVELGFTLGRRWWGRGLATEAARLCVRAACGPLGLPHLVALVDVDNPASARVLEKLGFMGDGIVSAYGRAHHRFQLCTDRPVTMGSSPVWSR</sequence>
<dbReference type="GO" id="GO:0008999">
    <property type="term" value="F:protein-N-terminal-alanine acetyltransferase activity"/>
    <property type="evidence" value="ECO:0007669"/>
    <property type="project" value="UniProtKB-EC"/>
</dbReference>
<gene>
    <name evidence="2" type="ORF">JOF43_000254</name>
</gene>
<keyword evidence="2" id="KW-0808">Transferase</keyword>
<evidence type="ECO:0000313" key="2">
    <source>
        <dbReference type="EMBL" id="MBP2380297.1"/>
    </source>
</evidence>
<dbReference type="InterPro" id="IPR051531">
    <property type="entry name" value="N-acetyltransferase"/>
</dbReference>
<dbReference type="Proteomes" id="UP001519290">
    <property type="component" value="Unassembled WGS sequence"/>
</dbReference>
<keyword evidence="2" id="KW-0012">Acyltransferase</keyword>
<dbReference type="PROSITE" id="PS51186">
    <property type="entry name" value="GNAT"/>
    <property type="match status" value="1"/>
</dbReference>
<evidence type="ECO:0000259" key="1">
    <source>
        <dbReference type="PROSITE" id="PS51186"/>
    </source>
</evidence>
<dbReference type="Gene3D" id="3.40.630.30">
    <property type="match status" value="1"/>
</dbReference>
<dbReference type="PANTHER" id="PTHR43792:SF1">
    <property type="entry name" value="N-ACETYLTRANSFERASE DOMAIN-CONTAINING PROTEIN"/>
    <property type="match status" value="1"/>
</dbReference>
<dbReference type="EMBL" id="JAGIOD010000001">
    <property type="protein sequence ID" value="MBP2380297.1"/>
    <property type="molecule type" value="Genomic_DNA"/>
</dbReference>
<reference evidence="2 3" key="1">
    <citation type="submission" date="2021-03" db="EMBL/GenBank/DDBJ databases">
        <title>Sequencing the genomes of 1000 actinobacteria strains.</title>
        <authorList>
            <person name="Klenk H.-P."/>
        </authorList>
    </citation>
    <scope>NUCLEOTIDE SEQUENCE [LARGE SCALE GENOMIC DNA]</scope>
    <source>
        <strain evidence="2 3">DSM 14566</strain>
    </source>
</reference>
<evidence type="ECO:0000313" key="3">
    <source>
        <dbReference type="Proteomes" id="UP001519290"/>
    </source>
</evidence>
<accession>A0ABS4WVS1</accession>
<dbReference type="PANTHER" id="PTHR43792">
    <property type="entry name" value="GNAT FAMILY, PUTATIVE (AFU_ORTHOLOGUE AFUA_3G00765)-RELATED-RELATED"/>
    <property type="match status" value="1"/>
</dbReference>
<feature type="domain" description="N-acetyltransferase" evidence="1">
    <location>
        <begin position="12"/>
        <end position="164"/>
    </location>
</feature>
<name>A0ABS4WVS1_9MICO</name>
<dbReference type="RefSeq" id="WP_209898042.1">
    <property type="nucleotide sequence ID" value="NZ_BAAAJW010000006.1"/>
</dbReference>
<dbReference type="InterPro" id="IPR000182">
    <property type="entry name" value="GNAT_dom"/>
</dbReference>
<dbReference type="EC" id="2.3.1.267" evidence="2"/>